<organism evidence="1 2">
    <name type="scientific">Patella caerulea</name>
    <name type="common">Rayed Mediterranean limpet</name>
    <dbReference type="NCBI Taxonomy" id="87958"/>
    <lineage>
        <taxon>Eukaryota</taxon>
        <taxon>Metazoa</taxon>
        <taxon>Spiralia</taxon>
        <taxon>Lophotrochozoa</taxon>
        <taxon>Mollusca</taxon>
        <taxon>Gastropoda</taxon>
        <taxon>Patellogastropoda</taxon>
        <taxon>Patelloidea</taxon>
        <taxon>Patellidae</taxon>
        <taxon>Patella</taxon>
    </lineage>
</organism>
<protein>
    <submittedName>
        <fullName evidence="1">Uncharacterized protein</fullName>
    </submittedName>
</protein>
<dbReference type="Proteomes" id="UP001347796">
    <property type="component" value="Unassembled WGS sequence"/>
</dbReference>
<gene>
    <name evidence="1" type="ORF">SNE40_020371</name>
</gene>
<name>A0AAN8G7E3_PATCE</name>
<reference evidence="1 2" key="1">
    <citation type="submission" date="2024-01" db="EMBL/GenBank/DDBJ databases">
        <title>The genome of the rayed Mediterranean limpet Patella caerulea (Linnaeus, 1758).</title>
        <authorList>
            <person name="Anh-Thu Weber A."/>
            <person name="Halstead-Nussloch G."/>
        </authorList>
    </citation>
    <scope>NUCLEOTIDE SEQUENCE [LARGE SCALE GENOMIC DNA]</scope>
    <source>
        <strain evidence="1">AATW-2023a</strain>
        <tissue evidence="1">Whole specimen</tissue>
    </source>
</reference>
<accession>A0AAN8G7E3</accession>
<evidence type="ECO:0000313" key="1">
    <source>
        <dbReference type="EMBL" id="KAK6169291.1"/>
    </source>
</evidence>
<keyword evidence="2" id="KW-1185">Reference proteome</keyword>
<dbReference type="EMBL" id="JAZGQO010000015">
    <property type="protein sequence ID" value="KAK6169291.1"/>
    <property type="molecule type" value="Genomic_DNA"/>
</dbReference>
<evidence type="ECO:0000313" key="2">
    <source>
        <dbReference type="Proteomes" id="UP001347796"/>
    </source>
</evidence>
<proteinExistence type="predicted"/>
<sequence>MTTRLAFKSLILGDASTGCQFLEAVMMLIPKSCLTEICAEGFLAESCLTEIQIIGNRSQAMLTLSLKFWSKMTTRLAFKSLILGDASIGCQFLEAVMMLIPKSCLIEICAEGFLVESCLTETG</sequence>
<dbReference type="AlphaFoldDB" id="A0AAN8G7E3"/>
<comment type="caution">
    <text evidence="1">The sequence shown here is derived from an EMBL/GenBank/DDBJ whole genome shotgun (WGS) entry which is preliminary data.</text>
</comment>